<feature type="transmembrane region" description="Helical" evidence="2">
    <location>
        <begin position="46"/>
        <end position="74"/>
    </location>
</feature>
<feature type="transmembrane region" description="Helical" evidence="2">
    <location>
        <begin position="219"/>
        <end position="238"/>
    </location>
</feature>
<evidence type="ECO:0000313" key="5">
    <source>
        <dbReference type="Proteomes" id="UP000190027"/>
    </source>
</evidence>
<dbReference type="STRING" id="1121449.SAMN02745704_00524"/>
<dbReference type="AlphaFoldDB" id="A0A1T4W8W4"/>
<keyword evidence="2" id="KW-0812">Transmembrane</keyword>
<dbReference type="PANTHER" id="PTHR40659:SF1">
    <property type="entry name" value="NICKEL_COBALT EFFLUX SYSTEM RCNA"/>
    <property type="match status" value="1"/>
</dbReference>
<feature type="domain" description="Urease accessory protein UreH-like transmembrane" evidence="3">
    <location>
        <begin position="139"/>
        <end position="234"/>
    </location>
</feature>
<name>A0A1T4W8W4_9BACT</name>
<dbReference type="Pfam" id="PF13386">
    <property type="entry name" value="DsbD_2"/>
    <property type="match status" value="1"/>
</dbReference>
<evidence type="ECO:0000313" key="4">
    <source>
        <dbReference type="EMBL" id="SKA73754.1"/>
    </source>
</evidence>
<feature type="compositionally biased region" description="Basic and acidic residues" evidence="1">
    <location>
        <begin position="128"/>
        <end position="138"/>
    </location>
</feature>
<dbReference type="GO" id="GO:0015099">
    <property type="term" value="F:nickel cation transmembrane transporter activity"/>
    <property type="evidence" value="ECO:0007669"/>
    <property type="project" value="TreeGrafter"/>
</dbReference>
<feature type="compositionally biased region" description="Basic residues" evidence="1">
    <location>
        <begin position="116"/>
        <end position="127"/>
    </location>
</feature>
<gene>
    <name evidence="4" type="ORF">SAMN02745704_00524</name>
</gene>
<dbReference type="GO" id="GO:0032025">
    <property type="term" value="P:response to cobalt ion"/>
    <property type="evidence" value="ECO:0007669"/>
    <property type="project" value="TreeGrafter"/>
</dbReference>
<sequence length="240" mass="26043">MTHEHIFLVALQSSLMLGLVHGINPCGHSWLALAPFVSGERDGRRVLKLTLAFVGGTALACLVIGLTLGAVSTLFPPAFAGWMDRLAAGIIVALGLVLLIRPHLLHSHGHEEAHHHDHHHTHHHEHAHQHDHGPHHADRLHKAAAPGLFAFGFLNMIVPCPTVAIMYSYAINSGSVWKSTAVFGAYAATTALAVGAVIWGLFRAVSWAGRLNNPHIEEWILRGIGLMTMAFGLYSLYVEL</sequence>
<dbReference type="GO" id="GO:0006824">
    <property type="term" value="P:cobalt ion transport"/>
    <property type="evidence" value="ECO:0007669"/>
    <property type="project" value="UniProtKB-KW"/>
</dbReference>
<dbReference type="RefSeq" id="WP_078716108.1">
    <property type="nucleotide sequence ID" value="NZ_FUYC01000002.1"/>
</dbReference>
<dbReference type="GO" id="GO:0046583">
    <property type="term" value="F:monoatomic cation efflux transmembrane transporter activity"/>
    <property type="evidence" value="ECO:0007669"/>
    <property type="project" value="TreeGrafter"/>
</dbReference>
<evidence type="ECO:0000256" key="2">
    <source>
        <dbReference type="SAM" id="Phobius"/>
    </source>
</evidence>
<accession>A0A1T4W8W4</accession>
<feature type="transmembrane region" description="Helical" evidence="2">
    <location>
        <begin position="148"/>
        <end position="169"/>
    </location>
</feature>
<feature type="transmembrane region" description="Helical" evidence="2">
    <location>
        <begin position="86"/>
        <end position="104"/>
    </location>
</feature>
<reference evidence="4 5" key="1">
    <citation type="submission" date="2017-02" db="EMBL/GenBank/DDBJ databases">
        <authorList>
            <person name="Peterson S.W."/>
        </authorList>
    </citation>
    <scope>NUCLEOTIDE SEQUENCE [LARGE SCALE GENOMIC DNA]</scope>
    <source>
        <strain evidence="4 5">DSM 16080</strain>
    </source>
</reference>
<dbReference type="InterPro" id="IPR051224">
    <property type="entry name" value="NiCoT_RcnA"/>
</dbReference>
<protein>
    <submittedName>
        <fullName evidence="4">Nickel/cobalt exporter</fullName>
    </submittedName>
</protein>
<feature type="region of interest" description="Disordered" evidence="1">
    <location>
        <begin position="110"/>
        <end position="138"/>
    </location>
</feature>
<proteinExistence type="predicted"/>
<feature type="transmembrane region" description="Helical" evidence="2">
    <location>
        <begin position="181"/>
        <end position="199"/>
    </location>
</feature>
<dbReference type="GO" id="GO:0005886">
    <property type="term" value="C:plasma membrane"/>
    <property type="evidence" value="ECO:0007669"/>
    <property type="project" value="UniProtKB-SubCell"/>
</dbReference>
<keyword evidence="2" id="KW-0472">Membrane</keyword>
<dbReference type="PANTHER" id="PTHR40659">
    <property type="entry name" value="NICKEL/COBALT EFFLUX SYSTEM RCNA"/>
    <property type="match status" value="1"/>
</dbReference>
<dbReference type="Proteomes" id="UP000190027">
    <property type="component" value="Unassembled WGS sequence"/>
</dbReference>
<evidence type="ECO:0000259" key="3">
    <source>
        <dbReference type="Pfam" id="PF13386"/>
    </source>
</evidence>
<evidence type="ECO:0000256" key="1">
    <source>
        <dbReference type="SAM" id="MobiDB-lite"/>
    </source>
</evidence>
<keyword evidence="2" id="KW-1133">Transmembrane helix</keyword>
<dbReference type="OrthoDB" id="5455216at2"/>
<organism evidence="4 5">
    <name type="scientific">Paucidesulfovibrio gracilis DSM 16080</name>
    <dbReference type="NCBI Taxonomy" id="1121449"/>
    <lineage>
        <taxon>Bacteria</taxon>
        <taxon>Pseudomonadati</taxon>
        <taxon>Thermodesulfobacteriota</taxon>
        <taxon>Desulfovibrionia</taxon>
        <taxon>Desulfovibrionales</taxon>
        <taxon>Desulfovibrionaceae</taxon>
        <taxon>Paucidesulfovibrio</taxon>
    </lineage>
</organism>
<dbReference type="EMBL" id="FUYC01000002">
    <property type="protein sequence ID" value="SKA73754.1"/>
    <property type="molecule type" value="Genomic_DNA"/>
</dbReference>
<dbReference type="GO" id="GO:0010045">
    <property type="term" value="P:response to nickel cation"/>
    <property type="evidence" value="ECO:0007669"/>
    <property type="project" value="TreeGrafter"/>
</dbReference>
<dbReference type="InterPro" id="IPR039447">
    <property type="entry name" value="UreH-like_TM_dom"/>
</dbReference>
<keyword evidence="5" id="KW-1185">Reference proteome</keyword>